<dbReference type="Proteomes" id="UP000204221">
    <property type="component" value="Chromosome"/>
</dbReference>
<reference evidence="1 2" key="1">
    <citation type="submission" date="2017-07" db="EMBL/GenBank/DDBJ databases">
        <title>Complete genome sequence of Actinoalloteichus hoggarensis DSM 45943, type strain of Actinoalloteichus hoggarensis.</title>
        <authorList>
            <person name="Ruckert C."/>
            <person name="Nouioui I."/>
            <person name="Willmese J."/>
            <person name="van Wezel G."/>
            <person name="Klenk H.-P."/>
            <person name="Kalinowski J."/>
            <person name="Zotchev S.B."/>
        </authorList>
    </citation>
    <scope>NUCLEOTIDE SEQUENCE [LARGE SCALE GENOMIC DNA]</scope>
    <source>
        <strain evidence="1 2">DSM 45943</strain>
    </source>
</reference>
<protein>
    <submittedName>
        <fullName evidence="1">Uncharacterized protein</fullName>
    </submittedName>
</protein>
<sequence length="337" mass="36849">MTAVPSATDLEELWVELHDTQSSPVSAGRRVRRVLADSPHHCFVGVEYPAARRVFSVVTDYIPANATNGLLVTTGVGVEQGNLPDHGATLDLVLRAGAYTDIFTALVADLLVRLAQVAAEPGAVVVNRLGEWQRMLADVSPDGLSREQQRGLFGELHTLSDLFLPTFGPDAVYAWTGPDQQLQDFQFESGGVEIKTVTGHDVNRVRISSERQLDDAGPGALFLVTLVLDARQGGRGVSLPELVRQVRNQATNLGVAGELEQRLLRAGFLDTQSRLYEDRRYALRRRTVHRVTGGFPRIIEQTRPVGVSDVVYTVDLLAAAPFLIGHEDMIIVLEKKA</sequence>
<dbReference type="RefSeq" id="WP_093940278.1">
    <property type="nucleotide sequence ID" value="NZ_CP022521.1"/>
</dbReference>
<name>A0A221VYM4_9PSEU</name>
<keyword evidence="2" id="KW-1185">Reference proteome</keyword>
<evidence type="ECO:0000313" key="1">
    <source>
        <dbReference type="EMBL" id="ASO18635.1"/>
    </source>
</evidence>
<accession>A0A221VYM4</accession>
<dbReference type="OrthoDB" id="4854145at2"/>
<organism evidence="1 2">
    <name type="scientific">Actinoalloteichus hoggarensis</name>
    <dbReference type="NCBI Taxonomy" id="1470176"/>
    <lineage>
        <taxon>Bacteria</taxon>
        <taxon>Bacillati</taxon>
        <taxon>Actinomycetota</taxon>
        <taxon>Actinomycetes</taxon>
        <taxon>Pseudonocardiales</taxon>
        <taxon>Pseudonocardiaceae</taxon>
        <taxon>Actinoalloteichus</taxon>
    </lineage>
</organism>
<dbReference type="InterPro" id="IPR025534">
    <property type="entry name" value="DUF4420"/>
</dbReference>
<dbReference type="KEGG" id="ahg:AHOG_04910"/>
<dbReference type="EMBL" id="CP022521">
    <property type="protein sequence ID" value="ASO18635.1"/>
    <property type="molecule type" value="Genomic_DNA"/>
</dbReference>
<gene>
    <name evidence="1" type="ORF">AHOG_04910</name>
</gene>
<dbReference type="Pfam" id="PF14390">
    <property type="entry name" value="DUF4420"/>
    <property type="match status" value="1"/>
</dbReference>
<proteinExistence type="predicted"/>
<evidence type="ECO:0000313" key="2">
    <source>
        <dbReference type="Proteomes" id="UP000204221"/>
    </source>
</evidence>
<dbReference type="AlphaFoldDB" id="A0A221VYM4"/>